<feature type="transmembrane region" description="Helical" evidence="1">
    <location>
        <begin position="123"/>
        <end position="142"/>
    </location>
</feature>
<evidence type="ECO:0000313" key="2">
    <source>
        <dbReference type="EMBL" id="BBH10093.1"/>
    </source>
</evidence>
<keyword evidence="1" id="KW-1133">Transmembrane helix</keyword>
<dbReference type="AlphaFoldDB" id="A0A4Y1S242"/>
<organism evidence="2">
    <name type="scientific">Prunus dulcis</name>
    <name type="common">Almond</name>
    <name type="synonym">Amygdalus dulcis</name>
    <dbReference type="NCBI Taxonomy" id="3755"/>
    <lineage>
        <taxon>Eukaryota</taxon>
        <taxon>Viridiplantae</taxon>
        <taxon>Streptophyta</taxon>
        <taxon>Embryophyta</taxon>
        <taxon>Tracheophyta</taxon>
        <taxon>Spermatophyta</taxon>
        <taxon>Magnoliopsida</taxon>
        <taxon>eudicotyledons</taxon>
        <taxon>Gunneridae</taxon>
        <taxon>Pentapetalae</taxon>
        <taxon>rosids</taxon>
        <taxon>fabids</taxon>
        <taxon>Rosales</taxon>
        <taxon>Rosaceae</taxon>
        <taxon>Amygdaloideae</taxon>
        <taxon>Amygdaleae</taxon>
        <taxon>Prunus</taxon>
    </lineage>
</organism>
<accession>A0A4Y1S242</accession>
<reference evidence="2" key="1">
    <citation type="journal article" date="2019" name="Science">
        <title>Mutation of a bHLH transcription factor allowed almond domestication.</title>
        <authorList>
            <person name="Sanchez-Perez R."/>
            <person name="Pavan S."/>
            <person name="Mazzeo R."/>
            <person name="Moldovan C."/>
            <person name="Aiese Cigliano R."/>
            <person name="Del Cueto J."/>
            <person name="Ricciardi F."/>
            <person name="Lotti C."/>
            <person name="Ricciardi L."/>
            <person name="Dicenta F."/>
            <person name="Lopez-Marques R.L."/>
            <person name="Lindberg Moller B."/>
        </authorList>
    </citation>
    <scope>NUCLEOTIDE SEQUENCE</scope>
</reference>
<evidence type="ECO:0000256" key="1">
    <source>
        <dbReference type="SAM" id="Phobius"/>
    </source>
</evidence>
<keyword evidence="1" id="KW-0472">Membrane</keyword>
<dbReference type="PANTHER" id="PTHR35498:SF1">
    <property type="entry name" value="LOW PSII ACCUMULATION-LIKE PROTEIN"/>
    <property type="match status" value="1"/>
</dbReference>
<gene>
    <name evidence="2" type="ORF">Prudu_022780</name>
</gene>
<keyword evidence="1" id="KW-0812">Transmembrane</keyword>
<feature type="transmembrane region" description="Helical" evidence="1">
    <location>
        <begin position="87"/>
        <end position="111"/>
    </location>
</feature>
<feature type="transmembrane region" description="Helical" evidence="1">
    <location>
        <begin position="409"/>
        <end position="430"/>
    </location>
</feature>
<dbReference type="Pfam" id="PF11998">
    <property type="entry name" value="DUF3493"/>
    <property type="match status" value="1"/>
</dbReference>
<feature type="transmembrane region" description="Helical" evidence="1">
    <location>
        <begin position="521"/>
        <end position="539"/>
    </location>
</feature>
<feature type="transmembrane region" description="Helical" evidence="1">
    <location>
        <begin position="492"/>
        <end position="514"/>
    </location>
</feature>
<dbReference type="PANTHER" id="PTHR35498">
    <property type="entry name" value="PROTEIN LOW PSII ACCUMULATION 1, CHLOROPLASTIC"/>
    <property type="match status" value="1"/>
</dbReference>
<dbReference type="EMBL" id="AP019304">
    <property type="protein sequence ID" value="BBH10093.1"/>
    <property type="molecule type" value="Genomic_DNA"/>
</dbReference>
<name>A0A4Y1S242_PRUDU</name>
<sequence>MASVANGPFHILKPPNHPGYKLSSGIRTTLWSFSCTNAPFLTLQNSKHKSSTIICFATDKQTSSTEISSTARIRSEVLTPFRSVRMFFYLAFIASGGLGGLIATTQLIAALTNPSRALDAPEIAKGLGIDLGAVSLFAFLYLRENKAKNAQIARLSREENLSNLKLRVDEKKVIPLSSLRGIARLVICAGPASVITEAFNQSETYTERLVERGVLVVPFPTDGNLPSFEFEESEETKEITAKRKRLWQLTPIYIPEWTKWLDEQKKLAGVSSDSPVYISLRLDGRVRGSGIGYPPWNAFVAQLPPVKGMWSGLLDGRIKGMIWICSYFRNGKSCLELFSASMWLTGPAIYACNVKEATKMGDLRTVDREKIRKGGRNQRVWIHNKGTNKEETDRRRIKMTIYKATKNSFNFFNLVQSIVICGHIGIVNFVESNDDWVTERSEKSDLIHCYNRSNAFEPVGLPPKNLHLQSQRKIQTRAAAPSGASLVAAGGAAAASSAALITNLALFLVLVLGFEEKNNMLLLLEAEPVLLAAATFGATTKPEAADAMPQLAIAICVKLCAACCCYVFSLAGCERLKS</sequence>
<proteinExistence type="predicted"/>
<dbReference type="InterPro" id="IPR021883">
    <property type="entry name" value="LPA1-like"/>
</dbReference>
<feature type="transmembrane region" description="Helical" evidence="1">
    <location>
        <begin position="551"/>
        <end position="573"/>
    </location>
</feature>
<protein>
    <recommendedName>
        <fullName evidence="3">Protein LOW PSII ACCUMULATION 1, chloroplastic</fullName>
    </recommendedName>
</protein>
<evidence type="ECO:0008006" key="3">
    <source>
        <dbReference type="Google" id="ProtNLM"/>
    </source>
</evidence>